<dbReference type="Gene3D" id="1.10.10.1600">
    <property type="entry name" value="Bacterial DNA polymerase III alpha subunit, thumb domain"/>
    <property type="match status" value="1"/>
</dbReference>
<dbReference type="NCBIfam" id="TIGR00594">
    <property type="entry name" value="polc"/>
    <property type="match status" value="1"/>
</dbReference>
<protein>
    <recommendedName>
        <fullName evidence="4">DNA polymerase III subunit alpha</fullName>
        <ecNumber evidence="3">2.7.7.7</ecNumber>
    </recommendedName>
</protein>
<dbReference type="Pfam" id="PF02811">
    <property type="entry name" value="PHP"/>
    <property type="match status" value="1"/>
</dbReference>
<organism evidence="12 13">
    <name type="scientific">Kandleria vitulina DSM 20405</name>
    <dbReference type="NCBI Taxonomy" id="1410657"/>
    <lineage>
        <taxon>Bacteria</taxon>
        <taxon>Bacillati</taxon>
        <taxon>Bacillota</taxon>
        <taxon>Erysipelotrichia</taxon>
        <taxon>Erysipelotrichales</taxon>
        <taxon>Coprobacillaceae</taxon>
        <taxon>Kandleria</taxon>
    </lineage>
</organism>
<dbReference type="GO" id="GO:0008408">
    <property type="term" value="F:3'-5' exonuclease activity"/>
    <property type="evidence" value="ECO:0007669"/>
    <property type="project" value="InterPro"/>
</dbReference>
<evidence type="ECO:0000256" key="5">
    <source>
        <dbReference type="ARBA" id="ARBA00022679"/>
    </source>
</evidence>
<comment type="similarity">
    <text evidence="2">Belongs to the DNA polymerase type-C family. DnaE subfamily.</text>
</comment>
<dbReference type="NCBIfam" id="NF004226">
    <property type="entry name" value="PRK05673.1"/>
    <property type="match status" value="1"/>
</dbReference>
<keyword evidence="5" id="KW-0808">Transferase</keyword>
<dbReference type="InterPro" id="IPR004365">
    <property type="entry name" value="NA-bd_OB_tRNA"/>
</dbReference>
<dbReference type="PANTHER" id="PTHR32294:SF0">
    <property type="entry name" value="DNA POLYMERASE III SUBUNIT ALPHA"/>
    <property type="match status" value="1"/>
</dbReference>
<dbReference type="PANTHER" id="PTHR32294">
    <property type="entry name" value="DNA POLYMERASE III SUBUNIT ALPHA"/>
    <property type="match status" value="1"/>
</dbReference>
<dbReference type="Pfam" id="PF14579">
    <property type="entry name" value="HHH_6"/>
    <property type="match status" value="1"/>
</dbReference>
<dbReference type="PATRIC" id="fig|1410657.5.peg.1506"/>
<evidence type="ECO:0000256" key="10">
    <source>
        <dbReference type="ARBA" id="ARBA00049244"/>
    </source>
</evidence>
<evidence type="ECO:0000313" key="12">
    <source>
        <dbReference type="EMBL" id="KRN50963.1"/>
    </source>
</evidence>
<evidence type="ECO:0000256" key="8">
    <source>
        <dbReference type="ARBA" id="ARBA00022932"/>
    </source>
</evidence>
<comment type="caution">
    <text evidence="12">The sequence shown here is derived from an EMBL/GenBank/DDBJ whole genome shotgun (WGS) entry which is preliminary data.</text>
</comment>
<dbReference type="EC" id="2.7.7.7" evidence="3"/>
<comment type="catalytic activity">
    <reaction evidence="10">
        <text>DNA(n) + a 2'-deoxyribonucleoside 5'-triphosphate = DNA(n+1) + diphosphate</text>
        <dbReference type="Rhea" id="RHEA:22508"/>
        <dbReference type="Rhea" id="RHEA-COMP:17339"/>
        <dbReference type="Rhea" id="RHEA-COMP:17340"/>
        <dbReference type="ChEBI" id="CHEBI:33019"/>
        <dbReference type="ChEBI" id="CHEBI:61560"/>
        <dbReference type="ChEBI" id="CHEBI:173112"/>
        <dbReference type="EC" id="2.7.7.7"/>
    </reaction>
</comment>
<evidence type="ECO:0000259" key="11">
    <source>
        <dbReference type="SMART" id="SM00481"/>
    </source>
</evidence>
<proteinExistence type="inferred from homology"/>
<dbReference type="InterPro" id="IPR040982">
    <property type="entry name" value="DNA_pol3_finger"/>
</dbReference>
<dbReference type="GO" id="GO:0006260">
    <property type="term" value="P:DNA replication"/>
    <property type="evidence" value="ECO:0007669"/>
    <property type="project" value="UniProtKB-KW"/>
</dbReference>
<dbReference type="SUPFAM" id="SSF89550">
    <property type="entry name" value="PHP domain-like"/>
    <property type="match status" value="1"/>
</dbReference>
<evidence type="ECO:0000256" key="1">
    <source>
        <dbReference type="ARBA" id="ARBA00004496"/>
    </source>
</evidence>
<sequence>MKIMFGHLQIKSAYSFQRSTILIKDLVKMAKEKHIDALALCDKDNMYGAYEFYEECTKANIKPIFGLEATVLINGEHYPMTLLAIDDQGYFDLISLTSKINLSKERAIVLDDLIPYVAHLLIISASDEGIVERLVLKDMEKEAEKYLRRFKEMFKDHYYIMIQNHHIALQKNRNERLIALAKYLNIKLLWGNDVCYLRKQDALAVDLMSASQEGRTLPVQYEVVSDERYLKSEEEIKACIPASLMEETARVVQMCKATIPQGIKNLPAYPTPANVSAETYLRELCKVGLKKRFKGQRVTKPYIERLSYELDVIHSMGFDDYFLIVWDYVQFSKKHHILVGPGRGSAAGSLVAYVLGITNVDPLAYDLLFERFLNPERVSMPDIDIDFQDDRRDEVVRYVIEKYGQNHVCQIVTFSTYGPRVAIKDIGKVMNVPLPRLEMIAKMVPTGPKNKKTITEVYQTSASFQSLINENKALRKLIGAMSVVEHLPRNISMHAAGVVLSRRPLSQSVPLVIGPSDMVMSQYSKDYIEKAGLLKMDFLGLKNLTMIDYILKDLHKEGYDLSLQDIPLNDQKTYEMLSRGDTFGVFQLESAGMRNLLRRMKPRELNDIIAAIALYRPGPMDNIPLYLKNRANQKEIVYLTEELKSILSSTYGIIIYQEQIMQIARIIAGFSLGKADMLRKAISKKNIKAMQMMKEEFIEGAIKNRHSKEKAVEIYNLIEKFANYGFNKSHSVAYAIIAYQLAYLKANAPRIFFASILSNVGASSSTKLHCIQEAKKYGVKILSPSINKSTDRFTVEKEGIRYSLTAIKNVGYAGYRSISEEREKGPFIDLYDFLARMEKTRMNKSMMDALIEAGAFDEFEKNRAYIKGNLDKMVEYVHLKNTIGVDEEPILDYIKEDRYRKLEEEKEVLGLYLTTHPLTYVKEKLSIPIISLCDVSQYVGKSINVIMSISRVKSVVDKRGREMAFIEGQDDTSQQDCVCFSQSYERYKDSLKRGKIVAMEVRVQMRETLSLVVNKVKEIK</sequence>
<dbReference type="InterPro" id="IPR004013">
    <property type="entry name" value="PHP_dom"/>
</dbReference>
<dbReference type="InterPro" id="IPR003141">
    <property type="entry name" value="Pol/His_phosphatase_N"/>
</dbReference>
<evidence type="ECO:0000256" key="9">
    <source>
        <dbReference type="ARBA" id="ARBA00025611"/>
    </source>
</evidence>
<evidence type="ECO:0000256" key="3">
    <source>
        <dbReference type="ARBA" id="ARBA00012417"/>
    </source>
</evidence>
<dbReference type="EMBL" id="JQBL01000004">
    <property type="protein sequence ID" value="KRN50963.1"/>
    <property type="molecule type" value="Genomic_DNA"/>
</dbReference>
<comment type="subcellular location">
    <subcellularLocation>
        <location evidence="1">Cytoplasm</location>
    </subcellularLocation>
</comment>
<dbReference type="Gene3D" id="3.20.20.140">
    <property type="entry name" value="Metal-dependent hydrolases"/>
    <property type="match status" value="1"/>
</dbReference>
<evidence type="ECO:0000256" key="7">
    <source>
        <dbReference type="ARBA" id="ARBA00022705"/>
    </source>
</evidence>
<dbReference type="Proteomes" id="UP000051841">
    <property type="component" value="Unassembled WGS sequence"/>
</dbReference>
<name>A0A0R2HD74_9FIRM</name>
<dbReference type="Gene3D" id="1.10.150.870">
    <property type="match status" value="1"/>
</dbReference>
<dbReference type="Pfam" id="PF17657">
    <property type="entry name" value="DNA_pol3_finger"/>
    <property type="match status" value="1"/>
</dbReference>
<dbReference type="GO" id="GO:0005737">
    <property type="term" value="C:cytoplasm"/>
    <property type="evidence" value="ECO:0007669"/>
    <property type="project" value="UniProtKB-SubCell"/>
</dbReference>
<dbReference type="InterPro" id="IPR011708">
    <property type="entry name" value="DNA_pol3_alpha_NTPase_dom"/>
</dbReference>
<dbReference type="InterPro" id="IPR041931">
    <property type="entry name" value="DNA_pol3_alpha_thumb_dom"/>
</dbReference>
<reference evidence="12 13" key="1">
    <citation type="journal article" date="2015" name="Genome Announc.">
        <title>Expanding the biotechnology potential of lactobacilli through comparative genomics of 213 strains and associated genera.</title>
        <authorList>
            <person name="Sun Z."/>
            <person name="Harris H.M."/>
            <person name="McCann A."/>
            <person name="Guo C."/>
            <person name="Argimon S."/>
            <person name="Zhang W."/>
            <person name="Yang X."/>
            <person name="Jeffery I.B."/>
            <person name="Cooney J.C."/>
            <person name="Kagawa T.F."/>
            <person name="Liu W."/>
            <person name="Song Y."/>
            <person name="Salvetti E."/>
            <person name="Wrobel A."/>
            <person name="Rasinkangas P."/>
            <person name="Parkhill J."/>
            <person name="Rea M.C."/>
            <person name="O'Sullivan O."/>
            <person name="Ritari J."/>
            <person name="Douillard F.P."/>
            <person name="Paul Ross R."/>
            <person name="Yang R."/>
            <person name="Briner A.E."/>
            <person name="Felis G.E."/>
            <person name="de Vos W.M."/>
            <person name="Barrangou R."/>
            <person name="Klaenhammer T.R."/>
            <person name="Caufield P.W."/>
            <person name="Cui Y."/>
            <person name="Zhang H."/>
            <person name="O'Toole P.W."/>
        </authorList>
    </citation>
    <scope>NUCLEOTIDE SEQUENCE [LARGE SCALE GENOMIC DNA]</scope>
    <source>
        <strain evidence="12 13">DSM 20405</strain>
    </source>
</reference>
<dbReference type="SMART" id="SM00481">
    <property type="entry name" value="POLIIIAc"/>
    <property type="match status" value="1"/>
</dbReference>
<gene>
    <name evidence="12" type="ORF">IV49_GL001457</name>
</gene>
<keyword evidence="6" id="KW-0548">Nucleotidyltransferase</keyword>
<accession>A0A0R2HD74</accession>
<dbReference type="Pfam" id="PF07733">
    <property type="entry name" value="DNA_pol3_alpha"/>
    <property type="match status" value="1"/>
</dbReference>
<dbReference type="CDD" id="cd04485">
    <property type="entry name" value="DnaE_OBF"/>
    <property type="match status" value="1"/>
</dbReference>
<evidence type="ECO:0000256" key="4">
    <source>
        <dbReference type="ARBA" id="ARBA00019114"/>
    </source>
</evidence>
<dbReference type="Pfam" id="PF01336">
    <property type="entry name" value="tRNA_anti-codon"/>
    <property type="match status" value="1"/>
</dbReference>
<evidence type="ECO:0000256" key="2">
    <source>
        <dbReference type="ARBA" id="ARBA00009496"/>
    </source>
</evidence>
<dbReference type="GO" id="GO:0003887">
    <property type="term" value="F:DNA-directed DNA polymerase activity"/>
    <property type="evidence" value="ECO:0007669"/>
    <property type="project" value="UniProtKB-KW"/>
</dbReference>
<dbReference type="InterPro" id="IPR029460">
    <property type="entry name" value="DNAPol_HHH"/>
</dbReference>
<feature type="domain" description="Polymerase/histidinol phosphatase N-terminal" evidence="11">
    <location>
        <begin position="6"/>
        <end position="73"/>
    </location>
</feature>
<comment type="function">
    <text evidence="9">DNA polymerase III is a complex, multichain enzyme responsible for most of the replicative synthesis in bacteria. This DNA polymerase also exhibits 3' to 5' exonuclease activity. The alpha chain is the DNA polymerase.</text>
</comment>
<dbReference type="InterPro" id="IPR016195">
    <property type="entry name" value="Pol/histidinol_Pase-like"/>
</dbReference>
<dbReference type="InterPro" id="IPR004805">
    <property type="entry name" value="DnaE2/DnaE/PolC"/>
</dbReference>
<evidence type="ECO:0000313" key="13">
    <source>
        <dbReference type="Proteomes" id="UP000051841"/>
    </source>
</evidence>
<keyword evidence="8" id="KW-0239">DNA-directed DNA polymerase</keyword>
<dbReference type="AlphaFoldDB" id="A0A0R2HD74"/>
<keyword evidence="13" id="KW-1185">Reference proteome</keyword>
<dbReference type="GO" id="GO:0003676">
    <property type="term" value="F:nucleic acid binding"/>
    <property type="evidence" value="ECO:0007669"/>
    <property type="project" value="InterPro"/>
</dbReference>
<evidence type="ECO:0000256" key="6">
    <source>
        <dbReference type="ARBA" id="ARBA00022695"/>
    </source>
</evidence>
<keyword evidence="7" id="KW-0235">DNA replication</keyword>